<dbReference type="STRING" id="289376.THEYE_A1700"/>
<name>B5YH01_THEYD</name>
<dbReference type="EMBL" id="CP001147">
    <property type="protein sequence ID" value="ACI20967.1"/>
    <property type="molecule type" value="Genomic_DNA"/>
</dbReference>
<dbReference type="EnsemblBacteria" id="ACI20967">
    <property type="protein sequence ID" value="ACI20967"/>
    <property type="gene ID" value="THEYE_A1700"/>
</dbReference>
<dbReference type="KEGG" id="tye:THEYE_A1700"/>
<dbReference type="HOGENOM" id="CLU_2002847_0_0_0"/>
<dbReference type="InParanoid" id="B5YH01"/>
<keyword evidence="2" id="KW-1185">Reference proteome</keyword>
<dbReference type="PATRIC" id="fig|289376.4.peg.1655"/>
<reference evidence="1 2" key="2">
    <citation type="journal article" date="2015" name="Genome Announc.">
        <title>Genome Sequence of the Sulfate-Reducing Thermophilic Bacterium Thermodesulfovibrio yellowstonii Strain DSM 11347T (Phylum Nitrospirae).</title>
        <authorList>
            <person name="Bhatnagar S."/>
            <person name="Badger J.H."/>
            <person name="Madupu R."/>
            <person name="Khouri H.M."/>
            <person name="O'Connor E.M."/>
            <person name="Robb F.T."/>
            <person name="Ward N.L."/>
            <person name="Eisen J.A."/>
        </authorList>
    </citation>
    <scope>NUCLEOTIDE SEQUENCE [LARGE SCALE GENOMIC DNA]</scope>
    <source>
        <strain evidence="2">ATCC 51303 / DSM 11347 / YP87</strain>
    </source>
</reference>
<dbReference type="Proteomes" id="UP000000718">
    <property type="component" value="Chromosome"/>
</dbReference>
<protein>
    <submittedName>
        <fullName evidence="1">Uncharacterized protein</fullName>
    </submittedName>
</protein>
<accession>B5YH01</accession>
<proteinExistence type="predicted"/>
<gene>
    <name evidence="1" type="ordered locus">THEYE_A1700</name>
</gene>
<organism evidence="1 2">
    <name type="scientific">Thermodesulfovibrio yellowstonii (strain ATCC 51303 / DSM 11347 / YP87)</name>
    <dbReference type="NCBI Taxonomy" id="289376"/>
    <lineage>
        <taxon>Bacteria</taxon>
        <taxon>Pseudomonadati</taxon>
        <taxon>Nitrospirota</taxon>
        <taxon>Thermodesulfovibrionia</taxon>
        <taxon>Thermodesulfovibrionales</taxon>
        <taxon>Thermodesulfovibrionaceae</taxon>
        <taxon>Thermodesulfovibrio</taxon>
    </lineage>
</organism>
<dbReference type="AlphaFoldDB" id="B5YH01"/>
<dbReference type="OrthoDB" id="9990429at2"/>
<reference evidence="2" key="1">
    <citation type="submission" date="2008-08" db="EMBL/GenBank/DDBJ databases">
        <title>The complete genome sequence of Thermodesulfovibrio yellowstonii strain ATCC 51303 / DSM 11347 / YP87.</title>
        <authorList>
            <person name="Dodson R.J."/>
            <person name="Durkin A.S."/>
            <person name="Wu M."/>
            <person name="Eisen J."/>
            <person name="Sutton G."/>
        </authorList>
    </citation>
    <scope>NUCLEOTIDE SEQUENCE [LARGE SCALE GENOMIC DNA]</scope>
    <source>
        <strain evidence="2">ATCC 51303 / DSM 11347 / YP87</strain>
    </source>
</reference>
<evidence type="ECO:0000313" key="2">
    <source>
        <dbReference type="Proteomes" id="UP000000718"/>
    </source>
</evidence>
<evidence type="ECO:0000313" key="1">
    <source>
        <dbReference type="EMBL" id="ACI20967.1"/>
    </source>
</evidence>
<sequence length="124" mass="14135">MLIVEEKKEFTLRGKKITICKDDVLKILSKYKEESYPQKGQTSNYYLVLEGKLIPIKKALLFVLEDLGHDFTILDFVTHDAVRIFRALGFPIVVGKGNKNLLKSFIGSLSLQGNAIEDKKNIYE</sequence>